<dbReference type="GO" id="GO:0004659">
    <property type="term" value="F:prenyltransferase activity"/>
    <property type="evidence" value="ECO:0007669"/>
    <property type="project" value="InterPro"/>
</dbReference>
<sequence length="372" mass="38969">MCETTETARTSRPGTVTVDDELRRVEADVARHLGAARERAVAAGGAAAVALWDAVADAARGGKRLRPRLVLDVHAALRGSEDDAARQVATAFEMLHTAFCIHDDVIDADQLRHGRPTVARRYAEAARTAGAGPQTVRATGTGAGVLAGDLLLTLALRLVATAPLRADGPPPGDTVRTALLDLVDDVVQRTAAGELDDVLAPAGPSTVTLEDVVLTAAHKTAEYTFVGPVIAAALLARADAELVDVLRRAARALGIAYQLSDDLLGTFGDERETGKSARGDLAEGKVTALVVLARDTLAWPVLAAHLGDRSVTDEQADAVRVALEAHGVRRDAEELVGLYTATATGLLDEPVVPAAVRDTLHRHVRALAGRTR</sequence>
<dbReference type="GO" id="GO:0046872">
    <property type="term" value="F:metal ion binding"/>
    <property type="evidence" value="ECO:0007669"/>
    <property type="project" value="UniProtKB-KW"/>
</dbReference>
<dbReference type="PANTHER" id="PTHR12001">
    <property type="entry name" value="GERANYLGERANYL PYROPHOSPHATE SYNTHASE"/>
    <property type="match status" value="1"/>
</dbReference>
<evidence type="ECO:0000313" key="7">
    <source>
        <dbReference type="EMBL" id="PJI94181.1"/>
    </source>
</evidence>
<dbReference type="SUPFAM" id="SSF48576">
    <property type="entry name" value="Terpenoid synthases"/>
    <property type="match status" value="1"/>
</dbReference>
<accession>A0A2M8WTA4</accession>
<dbReference type="OrthoDB" id="4497239at2"/>
<dbReference type="Proteomes" id="UP000231586">
    <property type="component" value="Unassembled WGS sequence"/>
</dbReference>
<evidence type="ECO:0000313" key="8">
    <source>
        <dbReference type="Proteomes" id="UP000231586"/>
    </source>
</evidence>
<evidence type="ECO:0000256" key="2">
    <source>
        <dbReference type="ARBA" id="ARBA00006706"/>
    </source>
</evidence>
<dbReference type="InterPro" id="IPR033749">
    <property type="entry name" value="Polyprenyl_synt_CS"/>
</dbReference>
<keyword evidence="3 6" id="KW-0808">Transferase</keyword>
<evidence type="ECO:0000256" key="1">
    <source>
        <dbReference type="ARBA" id="ARBA00001946"/>
    </source>
</evidence>
<dbReference type="PANTHER" id="PTHR12001:SF85">
    <property type="entry name" value="SHORT CHAIN ISOPRENYL DIPHOSPHATE SYNTHASE"/>
    <property type="match status" value="1"/>
</dbReference>
<keyword evidence="8" id="KW-1185">Reference proteome</keyword>
<dbReference type="Pfam" id="PF00348">
    <property type="entry name" value="polyprenyl_synt"/>
    <property type="match status" value="1"/>
</dbReference>
<keyword evidence="4" id="KW-0479">Metal-binding</keyword>
<dbReference type="EMBL" id="PGTZ01000007">
    <property type="protein sequence ID" value="PJI94181.1"/>
    <property type="molecule type" value="Genomic_DNA"/>
</dbReference>
<proteinExistence type="inferred from homology"/>
<keyword evidence="5" id="KW-0460">Magnesium</keyword>
<evidence type="ECO:0000256" key="6">
    <source>
        <dbReference type="RuleBase" id="RU004466"/>
    </source>
</evidence>
<dbReference type="AlphaFoldDB" id="A0A2M8WTA4"/>
<evidence type="ECO:0000256" key="4">
    <source>
        <dbReference type="ARBA" id="ARBA00022723"/>
    </source>
</evidence>
<dbReference type="Gene3D" id="1.10.600.10">
    <property type="entry name" value="Farnesyl Diphosphate Synthase"/>
    <property type="match status" value="1"/>
</dbReference>
<dbReference type="SFLD" id="SFLDS00005">
    <property type="entry name" value="Isoprenoid_Synthase_Type_I"/>
    <property type="match status" value="1"/>
</dbReference>
<evidence type="ECO:0000256" key="5">
    <source>
        <dbReference type="ARBA" id="ARBA00022842"/>
    </source>
</evidence>
<evidence type="ECO:0000256" key="3">
    <source>
        <dbReference type="ARBA" id="ARBA00022679"/>
    </source>
</evidence>
<dbReference type="InterPro" id="IPR008949">
    <property type="entry name" value="Isoprenoid_synthase_dom_sf"/>
</dbReference>
<dbReference type="GO" id="GO:0008299">
    <property type="term" value="P:isoprenoid biosynthetic process"/>
    <property type="evidence" value="ECO:0007669"/>
    <property type="project" value="InterPro"/>
</dbReference>
<name>A0A2M8WTA4_9MICO</name>
<comment type="similarity">
    <text evidence="2 6">Belongs to the FPP/GGPP synthase family.</text>
</comment>
<dbReference type="InterPro" id="IPR000092">
    <property type="entry name" value="Polyprenyl_synt"/>
</dbReference>
<dbReference type="RefSeq" id="WP_100349754.1">
    <property type="nucleotide sequence ID" value="NZ_PGTZ01000007.1"/>
</dbReference>
<dbReference type="PROSITE" id="PS00444">
    <property type="entry name" value="POLYPRENYL_SYNTHASE_2"/>
    <property type="match status" value="1"/>
</dbReference>
<protein>
    <submittedName>
        <fullName evidence="7">Geranylgeranyl diphosphate synthase type II</fullName>
    </submittedName>
</protein>
<organism evidence="7 8">
    <name type="scientific">Luteimicrobium subarcticum</name>
    <dbReference type="NCBI Taxonomy" id="620910"/>
    <lineage>
        <taxon>Bacteria</taxon>
        <taxon>Bacillati</taxon>
        <taxon>Actinomycetota</taxon>
        <taxon>Actinomycetes</taxon>
        <taxon>Micrococcales</taxon>
        <taxon>Luteimicrobium</taxon>
    </lineage>
</organism>
<gene>
    <name evidence="7" type="ORF">CLV34_1668</name>
</gene>
<reference evidence="7 8" key="1">
    <citation type="submission" date="2017-11" db="EMBL/GenBank/DDBJ databases">
        <title>Genomic Encyclopedia of Archaeal and Bacterial Type Strains, Phase II (KMG-II): From Individual Species to Whole Genera.</title>
        <authorList>
            <person name="Goeker M."/>
        </authorList>
    </citation>
    <scope>NUCLEOTIDE SEQUENCE [LARGE SCALE GENOMIC DNA]</scope>
    <source>
        <strain evidence="7 8">DSM 22413</strain>
    </source>
</reference>
<comment type="cofactor">
    <cofactor evidence="1">
        <name>Mg(2+)</name>
        <dbReference type="ChEBI" id="CHEBI:18420"/>
    </cofactor>
</comment>
<comment type="caution">
    <text evidence="7">The sequence shown here is derived from an EMBL/GenBank/DDBJ whole genome shotgun (WGS) entry which is preliminary data.</text>
</comment>